<evidence type="ECO:0000256" key="6">
    <source>
        <dbReference type="RuleBase" id="RU000394"/>
    </source>
</evidence>
<dbReference type="GO" id="GO:0007018">
    <property type="term" value="P:microtubule-based movement"/>
    <property type="evidence" value="ECO:0007669"/>
    <property type="project" value="InterPro"/>
</dbReference>
<feature type="compositionally biased region" description="Polar residues" evidence="7">
    <location>
        <begin position="771"/>
        <end position="780"/>
    </location>
</feature>
<dbReference type="Pfam" id="PF23735">
    <property type="entry name" value="KIF9"/>
    <property type="match status" value="1"/>
</dbReference>
<feature type="compositionally biased region" description="Basic and acidic residues" evidence="7">
    <location>
        <begin position="781"/>
        <end position="801"/>
    </location>
</feature>
<evidence type="ECO:0000256" key="4">
    <source>
        <dbReference type="ARBA" id="ARBA00023212"/>
    </source>
</evidence>
<comment type="subcellular location">
    <subcellularLocation>
        <location evidence="1">Cytoplasm</location>
        <location evidence="1">Cytoskeleton</location>
    </subcellularLocation>
</comment>
<dbReference type="InterPro" id="IPR001752">
    <property type="entry name" value="Kinesin_motor_dom"/>
</dbReference>
<dbReference type="Gene3D" id="3.40.850.10">
    <property type="entry name" value="Kinesin motor domain"/>
    <property type="match status" value="1"/>
</dbReference>
<dbReference type="SUPFAM" id="SSF52540">
    <property type="entry name" value="P-loop containing nucleoside triphosphate hydrolases"/>
    <property type="match status" value="1"/>
</dbReference>
<dbReference type="SMART" id="SM00129">
    <property type="entry name" value="KISc"/>
    <property type="match status" value="1"/>
</dbReference>
<evidence type="ECO:0000259" key="8">
    <source>
        <dbReference type="PROSITE" id="PS50067"/>
    </source>
</evidence>
<evidence type="ECO:0000256" key="7">
    <source>
        <dbReference type="SAM" id="MobiDB-lite"/>
    </source>
</evidence>
<dbReference type="EMBL" id="UYJE01003799">
    <property type="protein sequence ID" value="VDI22535.1"/>
    <property type="molecule type" value="Genomic_DNA"/>
</dbReference>
<evidence type="ECO:0000313" key="9">
    <source>
        <dbReference type="EMBL" id="VDI22535.1"/>
    </source>
</evidence>
<protein>
    <recommendedName>
        <fullName evidence="6">Kinesin-like protein</fullName>
    </recommendedName>
</protein>
<gene>
    <name evidence="9" type="ORF">MGAL_10B072618</name>
</gene>
<dbReference type="PRINTS" id="PR00380">
    <property type="entry name" value="KINESINHEAVY"/>
</dbReference>
<dbReference type="GO" id="GO:0005874">
    <property type="term" value="C:microtubule"/>
    <property type="evidence" value="ECO:0007669"/>
    <property type="project" value="UniProtKB-KW"/>
</dbReference>
<name>A0A8B6DRG8_MYTGA</name>
<comment type="similarity">
    <text evidence="5 6">Belongs to the TRAFAC class myosin-kinesin ATPase superfamily. Kinesin family.</text>
</comment>
<keyword evidence="10" id="KW-1185">Reference proteome</keyword>
<dbReference type="InterPro" id="IPR027640">
    <property type="entry name" value="Kinesin-like_fam"/>
</dbReference>
<feature type="compositionally biased region" description="Polar residues" evidence="7">
    <location>
        <begin position="704"/>
        <end position="724"/>
    </location>
</feature>
<dbReference type="PANTHER" id="PTHR47968">
    <property type="entry name" value="CENTROMERE PROTEIN E"/>
    <property type="match status" value="1"/>
</dbReference>
<evidence type="ECO:0000256" key="1">
    <source>
        <dbReference type="ARBA" id="ARBA00004245"/>
    </source>
</evidence>
<dbReference type="PROSITE" id="PS50067">
    <property type="entry name" value="KINESIN_MOTOR_2"/>
    <property type="match status" value="1"/>
</dbReference>
<feature type="compositionally biased region" description="Low complexity" evidence="7">
    <location>
        <begin position="750"/>
        <end position="763"/>
    </location>
</feature>
<keyword evidence="2 5" id="KW-0547">Nucleotide-binding</keyword>
<feature type="region of interest" description="Disordered" evidence="7">
    <location>
        <begin position="690"/>
        <end position="822"/>
    </location>
</feature>
<keyword evidence="3 5" id="KW-0067">ATP-binding</keyword>
<dbReference type="GO" id="GO:0008017">
    <property type="term" value="F:microtubule binding"/>
    <property type="evidence" value="ECO:0007669"/>
    <property type="project" value="InterPro"/>
</dbReference>
<dbReference type="AlphaFoldDB" id="A0A8B6DRG8"/>
<dbReference type="InterPro" id="IPR036961">
    <property type="entry name" value="Kinesin_motor_dom_sf"/>
</dbReference>
<dbReference type="InterPro" id="IPR056524">
    <property type="entry name" value="KIF6/9_C"/>
</dbReference>
<dbReference type="InterPro" id="IPR019821">
    <property type="entry name" value="Kinesin_motor_CS"/>
</dbReference>
<dbReference type="GO" id="GO:0005524">
    <property type="term" value="F:ATP binding"/>
    <property type="evidence" value="ECO:0007669"/>
    <property type="project" value="UniProtKB-UniRule"/>
</dbReference>
<accession>A0A8B6DRG8</accession>
<feature type="compositionally biased region" description="Polar residues" evidence="7">
    <location>
        <begin position="731"/>
        <end position="743"/>
    </location>
</feature>
<feature type="region of interest" description="Disordered" evidence="7">
    <location>
        <begin position="503"/>
        <end position="545"/>
    </location>
</feature>
<reference evidence="9" key="1">
    <citation type="submission" date="2018-11" db="EMBL/GenBank/DDBJ databases">
        <authorList>
            <person name="Alioto T."/>
            <person name="Alioto T."/>
        </authorList>
    </citation>
    <scope>NUCLEOTIDE SEQUENCE</scope>
</reference>
<keyword evidence="5 6" id="KW-0505">Motor protein</keyword>
<feature type="compositionally biased region" description="Polar residues" evidence="7">
    <location>
        <begin position="522"/>
        <end position="541"/>
    </location>
</feature>
<dbReference type="InterPro" id="IPR027417">
    <property type="entry name" value="P-loop_NTPase"/>
</dbReference>
<keyword evidence="4" id="KW-0963">Cytoplasm</keyword>
<feature type="binding site" evidence="5">
    <location>
        <begin position="95"/>
        <end position="102"/>
    </location>
    <ligand>
        <name>ATP</name>
        <dbReference type="ChEBI" id="CHEBI:30616"/>
    </ligand>
</feature>
<dbReference type="PROSITE" id="PS00411">
    <property type="entry name" value="KINESIN_MOTOR_1"/>
    <property type="match status" value="1"/>
</dbReference>
<organism evidence="9 10">
    <name type="scientific">Mytilus galloprovincialis</name>
    <name type="common">Mediterranean mussel</name>
    <dbReference type="NCBI Taxonomy" id="29158"/>
    <lineage>
        <taxon>Eukaryota</taxon>
        <taxon>Metazoa</taxon>
        <taxon>Spiralia</taxon>
        <taxon>Lophotrochozoa</taxon>
        <taxon>Mollusca</taxon>
        <taxon>Bivalvia</taxon>
        <taxon>Autobranchia</taxon>
        <taxon>Pteriomorphia</taxon>
        <taxon>Mytilida</taxon>
        <taxon>Mytiloidea</taxon>
        <taxon>Mytilidae</taxon>
        <taxon>Mytilinae</taxon>
        <taxon>Mytilus</taxon>
    </lineage>
</organism>
<dbReference type="OrthoDB" id="3176171at2759"/>
<proteinExistence type="inferred from homology"/>
<evidence type="ECO:0000256" key="3">
    <source>
        <dbReference type="ARBA" id="ARBA00022840"/>
    </source>
</evidence>
<dbReference type="Proteomes" id="UP000596742">
    <property type="component" value="Unassembled WGS sequence"/>
</dbReference>
<sequence length="847" mass="96646">MVKQTIQIFGRVKPTRSKAGLYEIDEDDESHPRLTITVPRELADGFVNNKKENYKFRFQKVFDQSTQQDEIFDNVAKPVADSVMQGYNGTIFAYGQTGSGKTFTITGGAERYTDRGIIPRCLSYFFEQFEQDGGRSYTLHISYLEIYNENGYDLLDPKHDAAKLEDLPKVSLMEDTDQNIHLKNLSVHPANSEEEALNLLFLGDTNRMIAETPMNQASTRSHCIFTVHLTSTETGSATIRRSKLHLVDLAGSERVSKTGVNGVLLKEAKYINLSLHFLEQVIIALADKSRQHIPYRNSMMTSVIRDSLGGNCMTTMIATCSVEKKNIDETISTCRFAQRVAMIKNDVMVNEELDPKLLIARLKKEVQQLKEELAMATGEQRTDSLTEEELSRCKYAVDNYLADNDKESTLDIGADMRKIQYCYSLLKQMVQEKPKVVEVEAQQRSPSYTDVDTGPYRDSENGRLKELILQRDNEINILVGMLKKEKKRSADAMAEVESFGRMKSFEDNSRPSSGRRSRGSRMNTAESLSANKRNSSSTSLDEQTKTKILGDMSTGRQVAFETFKRDYPNNSAIEDNKDALKQKYVEAKKLGEYVNKSRTKINHVKSQIEQYRMQLAMRGLVDPEDAEPDEEEQEMRNEMEEEKMNYKECFTRLRTLKTEIEHLQHLLEKSKVKLMKDFEMWWADQVNLQQNNNSSRQQKEQKSAWRTPTPNKSVQNGVQSSQQYAPDGRKQSVQNGIQSSQQYAADGRKQSVQNGNQSSQQFSMDGRKQFDPSQRSPYESNSRKQYDTVDNDNRKQYDTGQRRPPGLPKSRSDSGNLPMTGDAKADADIMAFIKARQNLLRQAQDKS</sequence>
<feature type="domain" description="Kinesin motor" evidence="8">
    <location>
        <begin position="5"/>
        <end position="343"/>
    </location>
</feature>
<comment type="caution">
    <text evidence="9">The sequence shown here is derived from an EMBL/GenBank/DDBJ whole genome shotgun (WGS) entry which is preliminary data.</text>
</comment>
<evidence type="ECO:0000313" key="10">
    <source>
        <dbReference type="Proteomes" id="UP000596742"/>
    </source>
</evidence>
<dbReference type="GO" id="GO:0003777">
    <property type="term" value="F:microtubule motor activity"/>
    <property type="evidence" value="ECO:0007669"/>
    <property type="project" value="InterPro"/>
</dbReference>
<dbReference type="PANTHER" id="PTHR47968:SF67">
    <property type="entry name" value="KINESIN MOTOR DOMAIN-CONTAINING PROTEIN"/>
    <property type="match status" value="1"/>
</dbReference>
<keyword evidence="6" id="KW-0493">Microtubule</keyword>
<dbReference type="Pfam" id="PF00225">
    <property type="entry name" value="Kinesin"/>
    <property type="match status" value="1"/>
</dbReference>
<evidence type="ECO:0000256" key="2">
    <source>
        <dbReference type="ARBA" id="ARBA00022741"/>
    </source>
</evidence>
<keyword evidence="4" id="KW-0206">Cytoskeleton</keyword>
<evidence type="ECO:0000256" key="5">
    <source>
        <dbReference type="PROSITE-ProRule" id="PRU00283"/>
    </source>
</evidence>